<organism evidence="4 5">
    <name type="scientific">Georgenia subflava</name>
    <dbReference type="NCBI Taxonomy" id="1622177"/>
    <lineage>
        <taxon>Bacteria</taxon>
        <taxon>Bacillati</taxon>
        <taxon>Actinomycetota</taxon>
        <taxon>Actinomycetes</taxon>
        <taxon>Micrococcales</taxon>
        <taxon>Bogoriellaceae</taxon>
        <taxon>Georgenia</taxon>
    </lineage>
</organism>
<evidence type="ECO:0000256" key="2">
    <source>
        <dbReference type="ARBA" id="ARBA00023315"/>
    </source>
</evidence>
<evidence type="ECO:0000259" key="3">
    <source>
        <dbReference type="PROSITE" id="PS51186"/>
    </source>
</evidence>
<keyword evidence="5" id="KW-1185">Reference proteome</keyword>
<dbReference type="Pfam" id="PF00583">
    <property type="entry name" value="Acetyltransf_1"/>
    <property type="match status" value="1"/>
</dbReference>
<dbReference type="RefSeq" id="WP_152196183.1">
    <property type="nucleotide sequence ID" value="NZ_VUKD01000004.1"/>
</dbReference>
<dbReference type="Proteomes" id="UP000437709">
    <property type="component" value="Unassembled WGS sequence"/>
</dbReference>
<dbReference type="CDD" id="cd04301">
    <property type="entry name" value="NAT_SF"/>
    <property type="match status" value="1"/>
</dbReference>
<proteinExistence type="predicted"/>
<accession>A0A6N7EHY1</accession>
<dbReference type="InterPro" id="IPR050680">
    <property type="entry name" value="YpeA/RimI_acetyltransf"/>
</dbReference>
<keyword evidence="2" id="KW-0012">Acyltransferase</keyword>
<dbReference type="InterPro" id="IPR016181">
    <property type="entry name" value="Acyl_CoA_acyltransferase"/>
</dbReference>
<dbReference type="PROSITE" id="PS51186">
    <property type="entry name" value="GNAT"/>
    <property type="match status" value="1"/>
</dbReference>
<evidence type="ECO:0000313" key="5">
    <source>
        <dbReference type="Proteomes" id="UP000437709"/>
    </source>
</evidence>
<sequence>MTSGTGPRAHDSLTGDAVISAALPNGWSPTAARLVDIPELHALLNRQEIAIRGRASTIRAAVEAEISPAAGPTSSHLLVRDDATQVRAWASATDRAAGRTVLSVVVDHDLEPTTADTVADALFTWAAKAAGGHARARGLDVTQLDSGAYVEDGRQQRWLERAGFVRARTWLQMSRPVTEADGDPGTFPEPHPTVVIRRVRRSGDGMPDQDDLVTVHDILEEAFTDHFNYHAETFDEFLKRLRADPGHRWDHWWVAEIVDEPGAAPRPAGALLGAVSPGAGGGPEGSYVEYLGVLRAARGRGVARSLLHTIIADAAARGRNRVGLEVDADSPTGAVGLYTSTGFATSYSTQSWHRQLSTST</sequence>
<dbReference type="AlphaFoldDB" id="A0A6N7EHY1"/>
<protein>
    <submittedName>
        <fullName evidence="4">GNAT family N-acetyltransferase</fullName>
    </submittedName>
</protein>
<dbReference type="Gene3D" id="3.40.630.30">
    <property type="match status" value="1"/>
</dbReference>
<reference evidence="4 5" key="1">
    <citation type="submission" date="2019-10" db="EMBL/GenBank/DDBJ databases">
        <title>Georgenia wutianyii sp. nov. and Georgenia yuyongxinii sp. nov. isolated from plateau pika (Ochotona curzoniae) in the Qinghai-Tibet plateau of China.</title>
        <authorList>
            <person name="Tian Z."/>
        </authorList>
    </citation>
    <scope>NUCLEOTIDE SEQUENCE [LARGE SCALE GENOMIC DNA]</scope>
    <source>
        <strain evidence="4 5">JCM 19765</strain>
    </source>
</reference>
<dbReference type="OrthoDB" id="9799092at2"/>
<evidence type="ECO:0000313" key="4">
    <source>
        <dbReference type="EMBL" id="MPV36327.1"/>
    </source>
</evidence>
<gene>
    <name evidence="4" type="ORF">GB881_04555</name>
</gene>
<dbReference type="EMBL" id="WHPC01000010">
    <property type="protein sequence ID" value="MPV36327.1"/>
    <property type="molecule type" value="Genomic_DNA"/>
</dbReference>
<dbReference type="InterPro" id="IPR000182">
    <property type="entry name" value="GNAT_dom"/>
</dbReference>
<comment type="caution">
    <text evidence="4">The sequence shown here is derived from an EMBL/GenBank/DDBJ whole genome shotgun (WGS) entry which is preliminary data.</text>
</comment>
<dbReference type="SUPFAM" id="SSF55729">
    <property type="entry name" value="Acyl-CoA N-acyltransferases (Nat)"/>
    <property type="match status" value="1"/>
</dbReference>
<dbReference type="PANTHER" id="PTHR43420">
    <property type="entry name" value="ACETYLTRANSFERASE"/>
    <property type="match status" value="1"/>
</dbReference>
<feature type="domain" description="N-acetyltransferase" evidence="3">
    <location>
        <begin position="194"/>
        <end position="360"/>
    </location>
</feature>
<dbReference type="GO" id="GO:0016747">
    <property type="term" value="F:acyltransferase activity, transferring groups other than amino-acyl groups"/>
    <property type="evidence" value="ECO:0007669"/>
    <property type="project" value="InterPro"/>
</dbReference>
<name>A0A6N7EHY1_9MICO</name>
<keyword evidence="1 4" id="KW-0808">Transferase</keyword>
<evidence type="ECO:0000256" key="1">
    <source>
        <dbReference type="ARBA" id="ARBA00022679"/>
    </source>
</evidence>